<comment type="caution">
    <text evidence="2">The sequence shown here is derived from an EMBL/GenBank/DDBJ whole genome shotgun (WGS) entry which is preliminary data.</text>
</comment>
<evidence type="ECO:0000256" key="1">
    <source>
        <dbReference type="SAM" id="SignalP"/>
    </source>
</evidence>
<organism evidence="2 3">
    <name type="scientific">Nocardioides panacisoli</name>
    <dbReference type="NCBI Taxonomy" id="627624"/>
    <lineage>
        <taxon>Bacteria</taxon>
        <taxon>Bacillati</taxon>
        <taxon>Actinomycetota</taxon>
        <taxon>Actinomycetes</taxon>
        <taxon>Propionibacteriales</taxon>
        <taxon>Nocardioidaceae</taxon>
        <taxon>Nocardioides</taxon>
    </lineage>
</organism>
<sequence>MRHPVRLVCAVLFVLAALVGVPGAALAHPTVGGAAGPAAAADPDPLATVGVKHWGSEFDGIGVLADAPSGRIMVFAYADDVGRFVHFGFGRATASGGCKVVRWVVLDQQDNAHAWLYDAQWQPVDFTPIHRWGQYYETDDWMHYLRLETAPGSFPTDCAKVSGHAHRDPASRQVGPTFTGDLGPMTSLGYHSTNLLQVPSKFPYGTDSQLTFSLEPRPNGADWEELLTPPVPVEVEVELPPGSGLEVTGPVPPQTLDLWTYDAPVTGTLGVRPATPYAVHPRIRITAAGLTLGEDGTADYDEITRSVSVPPPTGWSGTLAGQTLWGRAPDKWHEPYHSVLTFLDDEWVFLSDQAADPVPATCDTVAPKIRAGCHRYYYDAASGQLQVDDIRLRPVTDPAGWELPWQSEPVRSGTSIGPVAAGTRVSYGGRGSTFNCSPLPGRSRGCAVSDIELVLHRDGTYRFTKVSSIDGVQKTHHGRYRFTGTSLVLDPAKHPPVTLDGVVGYYQDGVLEDLDWSVAGVYGAEG</sequence>
<accession>A0ABP7J056</accession>
<feature type="signal peptide" evidence="1">
    <location>
        <begin position="1"/>
        <end position="27"/>
    </location>
</feature>
<dbReference type="RefSeq" id="WP_344777975.1">
    <property type="nucleotide sequence ID" value="NZ_BAABAH010000016.1"/>
</dbReference>
<keyword evidence="3" id="KW-1185">Reference proteome</keyword>
<feature type="chain" id="PRO_5046650493" evidence="1">
    <location>
        <begin position="28"/>
        <end position="526"/>
    </location>
</feature>
<gene>
    <name evidence="2" type="ORF">GCM10022242_35610</name>
</gene>
<keyword evidence="1" id="KW-0732">Signal</keyword>
<proteinExistence type="predicted"/>
<dbReference type="Proteomes" id="UP001501821">
    <property type="component" value="Unassembled WGS sequence"/>
</dbReference>
<evidence type="ECO:0000313" key="3">
    <source>
        <dbReference type="Proteomes" id="UP001501821"/>
    </source>
</evidence>
<name>A0ABP7J056_9ACTN</name>
<protein>
    <submittedName>
        <fullName evidence="2">Uncharacterized protein</fullName>
    </submittedName>
</protein>
<evidence type="ECO:0000313" key="2">
    <source>
        <dbReference type="EMBL" id="GAA3831134.1"/>
    </source>
</evidence>
<dbReference type="EMBL" id="BAABAH010000016">
    <property type="protein sequence ID" value="GAA3831134.1"/>
    <property type="molecule type" value="Genomic_DNA"/>
</dbReference>
<reference evidence="3" key="1">
    <citation type="journal article" date="2019" name="Int. J. Syst. Evol. Microbiol.">
        <title>The Global Catalogue of Microorganisms (GCM) 10K type strain sequencing project: providing services to taxonomists for standard genome sequencing and annotation.</title>
        <authorList>
            <consortium name="The Broad Institute Genomics Platform"/>
            <consortium name="The Broad Institute Genome Sequencing Center for Infectious Disease"/>
            <person name="Wu L."/>
            <person name="Ma J."/>
        </authorList>
    </citation>
    <scope>NUCLEOTIDE SEQUENCE [LARGE SCALE GENOMIC DNA]</scope>
    <source>
        <strain evidence="3">JCM 16953</strain>
    </source>
</reference>